<sequence length="99" mass="10905">MSTVILHVEVDACLVLMCRLHHTWNHWGQGGHQLGRGNLGEPQAFCPWGLPFRGHVRVLFPSHGDRASYGVVMTSDSVRVTDSIFLSTSGDFARSGQCL</sequence>
<protein>
    <submittedName>
        <fullName evidence="1">Uncharacterized protein</fullName>
    </submittedName>
</protein>
<dbReference type="Proteomes" id="UP001162501">
    <property type="component" value="Chromosome 7"/>
</dbReference>
<dbReference type="EMBL" id="OX596091">
    <property type="protein sequence ID" value="CAN0555845.1"/>
    <property type="molecule type" value="Genomic_DNA"/>
</dbReference>
<evidence type="ECO:0000313" key="1">
    <source>
        <dbReference type="EMBL" id="CAN0555845.1"/>
    </source>
</evidence>
<gene>
    <name evidence="1" type="ORF">MRATA1EN22A_LOCUS26886</name>
</gene>
<reference evidence="1" key="1">
    <citation type="submission" date="2023-05" db="EMBL/GenBank/DDBJ databases">
        <authorList>
            <consortium name="ELIXIR-Norway"/>
        </authorList>
    </citation>
    <scope>NUCLEOTIDE SEQUENCE</scope>
</reference>
<proteinExistence type="predicted"/>
<organism evidence="1 2">
    <name type="scientific">Rangifer tarandus platyrhynchus</name>
    <name type="common">Svalbard reindeer</name>
    <dbReference type="NCBI Taxonomy" id="3082113"/>
    <lineage>
        <taxon>Eukaryota</taxon>
        <taxon>Metazoa</taxon>
        <taxon>Chordata</taxon>
        <taxon>Craniata</taxon>
        <taxon>Vertebrata</taxon>
        <taxon>Euteleostomi</taxon>
        <taxon>Mammalia</taxon>
        <taxon>Eutheria</taxon>
        <taxon>Laurasiatheria</taxon>
        <taxon>Artiodactyla</taxon>
        <taxon>Ruminantia</taxon>
        <taxon>Pecora</taxon>
        <taxon>Cervidae</taxon>
        <taxon>Odocoileinae</taxon>
        <taxon>Rangifer</taxon>
    </lineage>
</organism>
<name>A0AC60A587_RANTA</name>
<reference evidence="1" key="2">
    <citation type="submission" date="2025-03" db="EMBL/GenBank/DDBJ databases">
        <authorList>
            <consortium name="ELIXIR-Norway"/>
            <consortium name="Elixir Norway"/>
        </authorList>
    </citation>
    <scope>NUCLEOTIDE SEQUENCE</scope>
</reference>
<evidence type="ECO:0000313" key="2">
    <source>
        <dbReference type="Proteomes" id="UP001162501"/>
    </source>
</evidence>
<accession>A0AC60A587</accession>